<dbReference type="SUPFAM" id="SSF50891">
    <property type="entry name" value="Cyclophilin-like"/>
    <property type="match status" value="1"/>
</dbReference>
<evidence type="ECO:0000259" key="4">
    <source>
        <dbReference type="SMART" id="SM00796"/>
    </source>
</evidence>
<protein>
    <submittedName>
        <fullName evidence="5">Allophanate hydrolase subunit 1</fullName>
    </submittedName>
</protein>
<accession>A0ABX8BS12</accession>
<evidence type="ECO:0000256" key="3">
    <source>
        <dbReference type="ARBA" id="ARBA00022840"/>
    </source>
</evidence>
<dbReference type="SUPFAM" id="SSF160467">
    <property type="entry name" value="PH0987 N-terminal domain-like"/>
    <property type="match status" value="1"/>
</dbReference>
<feature type="domain" description="Carboxyltransferase" evidence="4">
    <location>
        <begin position="1"/>
        <end position="191"/>
    </location>
</feature>
<dbReference type="SMART" id="SM00796">
    <property type="entry name" value="AHS1"/>
    <property type="match status" value="1"/>
</dbReference>
<keyword evidence="2 5" id="KW-0378">Hydrolase</keyword>
<gene>
    <name evidence="5" type="ORF">KGD84_06910</name>
</gene>
<keyword evidence="6" id="KW-1185">Reference proteome</keyword>
<dbReference type="InterPro" id="IPR003833">
    <property type="entry name" value="CT_C_D"/>
</dbReference>
<evidence type="ECO:0000256" key="2">
    <source>
        <dbReference type="ARBA" id="ARBA00022801"/>
    </source>
</evidence>
<dbReference type="GO" id="GO:0016787">
    <property type="term" value="F:hydrolase activity"/>
    <property type="evidence" value="ECO:0007669"/>
    <property type="project" value="UniProtKB-KW"/>
</dbReference>
<dbReference type="Pfam" id="PF02682">
    <property type="entry name" value="CT_C_D"/>
    <property type="match status" value="1"/>
</dbReference>
<dbReference type="Proteomes" id="UP000676079">
    <property type="component" value="Chromosome"/>
</dbReference>
<dbReference type="PANTHER" id="PTHR34698">
    <property type="entry name" value="5-OXOPROLINASE SUBUNIT B"/>
    <property type="match status" value="1"/>
</dbReference>
<dbReference type="Gene3D" id="2.40.100.10">
    <property type="entry name" value="Cyclophilin-like"/>
    <property type="match status" value="1"/>
</dbReference>
<name>A0ABX8BS12_9ACTN</name>
<evidence type="ECO:0000256" key="1">
    <source>
        <dbReference type="ARBA" id="ARBA00022741"/>
    </source>
</evidence>
<dbReference type="RefSeq" id="WP_220559429.1">
    <property type="nucleotide sequence ID" value="NZ_CP074133.1"/>
</dbReference>
<dbReference type="InterPro" id="IPR010016">
    <property type="entry name" value="PxpB"/>
</dbReference>
<evidence type="ECO:0000313" key="6">
    <source>
        <dbReference type="Proteomes" id="UP000676079"/>
    </source>
</evidence>
<dbReference type="PANTHER" id="PTHR34698:SF2">
    <property type="entry name" value="5-OXOPROLINASE SUBUNIT B"/>
    <property type="match status" value="1"/>
</dbReference>
<evidence type="ECO:0000313" key="5">
    <source>
        <dbReference type="EMBL" id="QUX24044.1"/>
    </source>
</evidence>
<dbReference type="EMBL" id="CP074133">
    <property type="protein sequence ID" value="QUX24044.1"/>
    <property type="molecule type" value="Genomic_DNA"/>
</dbReference>
<keyword evidence="3" id="KW-0067">ATP-binding</keyword>
<organism evidence="5 6">
    <name type="scientific">Nocardiopsis changdeensis</name>
    <dbReference type="NCBI Taxonomy" id="2831969"/>
    <lineage>
        <taxon>Bacteria</taxon>
        <taxon>Bacillati</taxon>
        <taxon>Actinomycetota</taxon>
        <taxon>Actinomycetes</taxon>
        <taxon>Streptosporangiales</taxon>
        <taxon>Nocardiopsidaceae</taxon>
        <taxon>Nocardiopsis</taxon>
    </lineage>
</organism>
<dbReference type="Gene3D" id="3.30.1360.40">
    <property type="match status" value="1"/>
</dbReference>
<reference evidence="5 6" key="1">
    <citation type="submission" date="2021-05" db="EMBL/GenBank/DDBJ databases">
        <title>Direct Submission.</title>
        <authorList>
            <person name="Li K."/>
            <person name="Gao J."/>
        </authorList>
    </citation>
    <scope>NUCLEOTIDE SEQUENCE [LARGE SCALE GENOMIC DNA]</scope>
    <source>
        <strain evidence="5 6">Mg02</strain>
    </source>
</reference>
<dbReference type="InterPro" id="IPR029000">
    <property type="entry name" value="Cyclophilin-like_dom_sf"/>
</dbReference>
<sequence>MRVLTCADSGVLVEVADLSEVIALGAALEAAPVPGVADVVPAARTVLLRLAPGADPGAVAAAVRRVPLAPAGERAEGETVVLPVVYDGEDLADVARLTGLTPRGVVEAHTAATWTVAFCGFAPGFGYLVCDDERLRVPRRAESRTRVPAGSVALAGEFTGVYPRSSPGGWQLLGRTGEKIWDLHRDPPGLLRPGVRVRFEEVR</sequence>
<keyword evidence="1" id="KW-0547">Nucleotide-binding</keyword>
<proteinExistence type="predicted"/>